<dbReference type="AlphaFoldDB" id="A0A8K1C5H2"/>
<dbReference type="PROSITE" id="PS51257">
    <property type="entry name" value="PROKAR_LIPOPROTEIN"/>
    <property type="match status" value="1"/>
</dbReference>
<evidence type="ECO:0000256" key="1">
    <source>
        <dbReference type="SAM" id="MobiDB-lite"/>
    </source>
</evidence>
<reference evidence="3" key="1">
    <citation type="submission" date="2019-03" db="EMBL/GenBank/DDBJ databases">
        <title>Long read genome sequence of the mycoparasitic Pythium oligandrum ATCC 38472 isolated from sugarbeet rhizosphere.</title>
        <authorList>
            <person name="Gaulin E."/>
        </authorList>
    </citation>
    <scope>NUCLEOTIDE SEQUENCE</scope>
    <source>
        <strain evidence="3">ATCC 38472_TT</strain>
    </source>
</reference>
<dbReference type="OrthoDB" id="164889at2759"/>
<organism evidence="3 4">
    <name type="scientific">Pythium oligandrum</name>
    <name type="common">Mycoparasitic fungus</name>
    <dbReference type="NCBI Taxonomy" id="41045"/>
    <lineage>
        <taxon>Eukaryota</taxon>
        <taxon>Sar</taxon>
        <taxon>Stramenopiles</taxon>
        <taxon>Oomycota</taxon>
        <taxon>Peronosporomycetes</taxon>
        <taxon>Pythiales</taxon>
        <taxon>Pythiaceae</taxon>
        <taxon>Pythium</taxon>
    </lineage>
</organism>
<protein>
    <submittedName>
        <fullName evidence="3">Uncharacterized protein</fullName>
    </submittedName>
</protein>
<dbReference type="EMBL" id="SPLM01000145">
    <property type="protein sequence ID" value="TMW56663.1"/>
    <property type="molecule type" value="Genomic_DNA"/>
</dbReference>
<feature type="compositionally biased region" description="Basic and acidic residues" evidence="1">
    <location>
        <begin position="89"/>
        <end position="118"/>
    </location>
</feature>
<dbReference type="Proteomes" id="UP000794436">
    <property type="component" value="Unassembled WGS sequence"/>
</dbReference>
<keyword evidence="4" id="KW-1185">Reference proteome</keyword>
<proteinExistence type="predicted"/>
<feature type="region of interest" description="Disordered" evidence="1">
    <location>
        <begin position="89"/>
        <end position="149"/>
    </location>
</feature>
<accession>A0A8K1C5H2</accession>
<evidence type="ECO:0000256" key="2">
    <source>
        <dbReference type="SAM" id="SignalP"/>
    </source>
</evidence>
<comment type="caution">
    <text evidence="3">The sequence shown here is derived from an EMBL/GenBank/DDBJ whole genome shotgun (WGS) entry which is preliminary data.</text>
</comment>
<gene>
    <name evidence="3" type="ORF">Poli38472_006673</name>
</gene>
<evidence type="ECO:0000313" key="3">
    <source>
        <dbReference type="EMBL" id="TMW56663.1"/>
    </source>
</evidence>
<keyword evidence="2" id="KW-0732">Signal</keyword>
<feature type="signal peptide" evidence="2">
    <location>
        <begin position="1"/>
        <end position="17"/>
    </location>
</feature>
<feature type="chain" id="PRO_5035430816" evidence="2">
    <location>
        <begin position="18"/>
        <end position="173"/>
    </location>
</feature>
<name>A0A8K1C5H2_PYTOL</name>
<sequence>MMKCVIGLLMLAASVNAQSLTACNADKLKSSMTACDSLPNVSQVKCDDKACHSALHYLTEDAAAKCWVELGLGKADDLNKYKELDEFCHGEGHDPAEEGEGHDHEHEHEHEHEHDHSGSGHHHHDAGSNSTSDVTAPATGDASVPTPAPSAAVSTFALSSAALVASAAVIASL</sequence>
<evidence type="ECO:0000313" key="4">
    <source>
        <dbReference type="Proteomes" id="UP000794436"/>
    </source>
</evidence>